<evidence type="ECO:0000313" key="2">
    <source>
        <dbReference type="Proteomes" id="UP000054630"/>
    </source>
</evidence>
<dbReference type="Proteomes" id="UP000054630">
    <property type="component" value="Unassembled WGS sequence"/>
</dbReference>
<dbReference type="OrthoDB" id="10435510at2759"/>
<comment type="caution">
    <text evidence="1">The sequence shown here is derived from an EMBL/GenBank/DDBJ whole genome shotgun (WGS) entry which is preliminary data.</text>
</comment>
<accession>A0A0V0SH32</accession>
<sequence>MESTFFKKNAAIFKNPLSPLVYTLHKKKIYSNSATSCSAYSLIFSFQTDAQSSQLCFIGRSFQLITPDHFQQKFQQKNIDKGFQNRELGRIVEKQMIVNCSVMFFNTANLSNLKRNIVLKLHLGFVVADFSLLGSALDCFAVSSAHLVSTFREKIQKLPKIFIVVNLNKLECSIDVTVMQKIASRHRNRLFCIHSIVEVFAAENNPVLC</sequence>
<dbReference type="AlphaFoldDB" id="A0A0V0SH32"/>
<name>A0A0V0SH32_9BILA</name>
<reference evidence="1 2" key="1">
    <citation type="submission" date="2015-01" db="EMBL/GenBank/DDBJ databases">
        <title>Evolution of Trichinella species and genotypes.</title>
        <authorList>
            <person name="Korhonen P.K."/>
            <person name="Edoardo P."/>
            <person name="Giuseppe L.R."/>
            <person name="Gasser R.B."/>
        </authorList>
    </citation>
    <scope>NUCLEOTIDE SEQUENCE [LARGE SCALE GENOMIC DNA]</scope>
    <source>
        <strain evidence="1">ISS37</strain>
    </source>
</reference>
<protein>
    <submittedName>
        <fullName evidence="1">Uncharacterized protein</fullName>
    </submittedName>
</protein>
<keyword evidence="2" id="KW-1185">Reference proteome</keyword>
<gene>
    <name evidence="1" type="ORF">T07_1935</name>
</gene>
<evidence type="ECO:0000313" key="1">
    <source>
        <dbReference type="EMBL" id="KRX26052.1"/>
    </source>
</evidence>
<organism evidence="1 2">
    <name type="scientific">Trichinella nelsoni</name>
    <dbReference type="NCBI Taxonomy" id="6336"/>
    <lineage>
        <taxon>Eukaryota</taxon>
        <taxon>Metazoa</taxon>
        <taxon>Ecdysozoa</taxon>
        <taxon>Nematoda</taxon>
        <taxon>Enoplea</taxon>
        <taxon>Dorylaimia</taxon>
        <taxon>Trichinellida</taxon>
        <taxon>Trichinellidae</taxon>
        <taxon>Trichinella</taxon>
    </lineage>
</organism>
<dbReference type="EMBL" id="JYDL01000009">
    <property type="protein sequence ID" value="KRX26052.1"/>
    <property type="molecule type" value="Genomic_DNA"/>
</dbReference>
<proteinExistence type="predicted"/>